<evidence type="ECO:0000313" key="1">
    <source>
        <dbReference type="EMBL" id="KKL77343.1"/>
    </source>
</evidence>
<dbReference type="InterPro" id="IPR008983">
    <property type="entry name" value="Tumour_necrosis_fac-like_dom"/>
</dbReference>
<proteinExistence type="predicted"/>
<gene>
    <name evidence="1" type="ORF">LCGC14_2035850</name>
</gene>
<evidence type="ECO:0008006" key="2">
    <source>
        <dbReference type="Google" id="ProtNLM"/>
    </source>
</evidence>
<accession>A0A0F9ETA1</accession>
<reference evidence="1" key="1">
    <citation type="journal article" date="2015" name="Nature">
        <title>Complex archaea that bridge the gap between prokaryotes and eukaryotes.</title>
        <authorList>
            <person name="Spang A."/>
            <person name="Saw J.H."/>
            <person name="Jorgensen S.L."/>
            <person name="Zaremba-Niedzwiedzka K."/>
            <person name="Martijn J."/>
            <person name="Lind A.E."/>
            <person name="van Eijk R."/>
            <person name="Schleper C."/>
            <person name="Guy L."/>
            <person name="Ettema T.J."/>
        </authorList>
    </citation>
    <scope>NUCLEOTIDE SEQUENCE</scope>
</reference>
<sequence length="623" mass="65472">SNSDWPATEHTKIAKLVLKSAVTTGTDGGAYKNQNWNDYASGPANIGHLLHVAHRLRHEPAQHESGVALTLKNSAGAALTTGNSSTAVEIVLTTGVVFQLHDHTFPAFDMYDTATDDVHIVNQPTDEGGANETTVDLVTDITHYVDGTAAGVAIGTNKYFNLVVWGVQNREGEASHVMINLPTSQYNNESDATTDIDGTSVYDIPLAFKGTGFLIARLTFRLIAGSQWTYIAQEDLRGQHPGLSAGVGVTTTDHALLANLAFAATGHTGFQAQGDVLDDLNILDIVASDGQFIVGTGGGAFAYESGTTVRTSLGLGTGDTPEFTSLDIGSTTYAISSIQVTGSFAIKTSGDNSDYLYISTVSNVPVIGTVGTCDLKITSSSGEIDFDNENLTTAGTIASGVITQSGTTLANTYQPLDAELTSLAALSYASASFIKMTGAGTFALRTIGETADDLEGTIVHDNLASVHQGVTTGDSPTFAELTLTDFTKLKVYRNTNQTISDVTDTKIGLTSAAFDVTSEFDIVTDFTFTADSTGYYLVNASVTMRLMPSGSRINVAAVSSRANMTLQAGSHSNVNTDLTGSVNGLMYLQAGDTVYLNVWHNAGGDRDTNTGANRTFLCIARIA</sequence>
<name>A0A0F9ETA1_9ZZZZ</name>
<feature type="non-terminal residue" evidence="1">
    <location>
        <position position="1"/>
    </location>
</feature>
<organism evidence="1">
    <name type="scientific">marine sediment metagenome</name>
    <dbReference type="NCBI Taxonomy" id="412755"/>
    <lineage>
        <taxon>unclassified sequences</taxon>
        <taxon>metagenomes</taxon>
        <taxon>ecological metagenomes</taxon>
    </lineage>
</organism>
<comment type="caution">
    <text evidence="1">The sequence shown here is derived from an EMBL/GenBank/DDBJ whole genome shotgun (WGS) entry which is preliminary data.</text>
</comment>
<dbReference type="Gene3D" id="2.60.120.40">
    <property type="match status" value="1"/>
</dbReference>
<dbReference type="AlphaFoldDB" id="A0A0F9ETA1"/>
<protein>
    <recommendedName>
        <fullName evidence="2">C1q domain-containing protein</fullName>
    </recommendedName>
</protein>
<dbReference type="SUPFAM" id="SSF49842">
    <property type="entry name" value="TNF-like"/>
    <property type="match status" value="1"/>
</dbReference>
<dbReference type="EMBL" id="LAZR01023778">
    <property type="protein sequence ID" value="KKL77343.1"/>
    <property type="molecule type" value="Genomic_DNA"/>
</dbReference>